<dbReference type="EMBL" id="SEWG01000001">
    <property type="protein sequence ID" value="RYU92002.1"/>
    <property type="molecule type" value="Genomic_DNA"/>
</dbReference>
<dbReference type="Proteomes" id="UP000293331">
    <property type="component" value="Unassembled WGS sequence"/>
</dbReference>
<evidence type="ECO:0000313" key="2">
    <source>
        <dbReference type="Proteomes" id="UP000293331"/>
    </source>
</evidence>
<sequence length="88" mass="10030">MQELQEPFDVLVNGVVYAVFPEEDNVYTIFKAGAEFGKIEKDTGNVWLKLHPETETPMFDNDAEVDAIGQAIINYVPEEDDEDDEDFE</sequence>
<name>A0A4Q5LR87_9SPHI</name>
<organism evidence="1 2">
    <name type="scientific">Mucilaginibacter terrigena</name>
    <dbReference type="NCBI Taxonomy" id="2492395"/>
    <lineage>
        <taxon>Bacteria</taxon>
        <taxon>Pseudomonadati</taxon>
        <taxon>Bacteroidota</taxon>
        <taxon>Sphingobacteriia</taxon>
        <taxon>Sphingobacteriales</taxon>
        <taxon>Sphingobacteriaceae</taxon>
        <taxon>Mucilaginibacter</taxon>
    </lineage>
</organism>
<dbReference type="OrthoDB" id="710963at2"/>
<dbReference type="AlphaFoldDB" id="A0A4Q5LR87"/>
<comment type="caution">
    <text evidence="1">The sequence shown here is derived from an EMBL/GenBank/DDBJ whole genome shotgun (WGS) entry which is preliminary data.</text>
</comment>
<reference evidence="1 2" key="1">
    <citation type="submission" date="2019-02" db="EMBL/GenBank/DDBJ databases">
        <title>Bacterial novel species Mucilaginibacter sp. 17JY9-4 isolated from soil.</title>
        <authorList>
            <person name="Jung H.-Y."/>
        </authorList>
    </citation>
    <scope>NUCLEOTIDE SEQUENCE [LARGE SCALE GENOMIC DNA]</scope>
    <source>
        <strain evidence="1 2">17JY9-4</strain>
    </source>
</reference>
<evidence type="ECO:0000313" key="1">
    <source>
        <dbReference type="EMBL" id="RYU92002.1"/>
    </source>
</evidence>
<gene>
    <name evidence="1" type="ORF">EWM62_00750</name>
</gene>
<keyword evidence="2" id="KW-1185">Reference proteome</keyword>
<proteinExistence type="predicted"/>
<protein>
    <submittedName>
        <fullName evidence="1">Uncharacterized protein</fullName>
    </submittedName>
</protein>
<dbReference type="RefSeq" id="WP_129874732.1">
    <property type="nucleotide sequence ID" value="NZ_SEWG01000001.1"/>
</dbReference>
<accession>A0A4Q5LR87</accession>